<dbReference type="PRINTS" id="PR00171">
    <property type="entry name" value="SUGRTRNSPORT"/>
</dbReference>
<keyword evidence="4 7" id="KW-0472">Membrane</keyword>
<comment type="caution">
    <text evidence="9">The sequence shown here is derived from an EMBL/GenBank/DDBJ whole genome shotgun (WGS) entry which is preliminary data.</text>
</comment>
<feature type="compositionally biased region" description="Low complexity" evidence="6">
    <location>
        <begin position="232"/>
        <end position="246"/>
    </location>
</feature>
<dbReference type="PROSITE" id="PS00216">
    <property type="entry name" value="SUGAR_TRANSPORT_1"/>
    <property type="match status" value="1"/>
</dbReference>
<feature type="compositionally biased region" description="Low complexity" evidence="6">
    <location>
        <begin position="379"/>
        <end position="391"/>
    </location>
</feature>
<dbReference type="Proteomes" id="UP000789390">
    <property type="component" value="Unassembled WGS sequence"/>
</dbReference>
<dbReference type="PANTHER" id="PTHR23503">
    <property type="entry name" value="SOLUTE CARRIER FAMILY 2"/>
    <property type="match status" value="1"/>
</dbReference>
<sequence>MRRCRDSDSDSPPSASHHIASTNTAAATATVATAAAARSGNVAPVLTASRTGAGGAGAAWYATDTVQLTTFRPLASAAKPTAGATFNTISGGSTPTTKPKSRTLDSSDTSDYENLSSCTSGRYATLPSQSQFGESGISKGNGGSGQYRDHYPTTASSAGVLFRPASGTGSFVGDNGSEQFPSGDPSTAHTLSLHRPIKRSHWLNHNGRQSDVLARVFQANQDWLESNDQQDNGATTSSSGNVTVSTIKDARTSHRTSQHAGDGGRSLPPPGGVFQLPPVMGTLQRFDQGSGEMRQLTGPVLAPNSSSGSLLMNAPLGGVPTSLLLPQQHQHQQQQQQQLLPLMSFGPPFLMQPTAPSAMPLPASVSNSLAHLQQHHQHQQQQLQLQQQQQQREGNHNNHSGHTHAIQLQTSLEMAPVVCPALCEIRTQLQELTRSVESCQNEVSDMKRDMSTMRHDVESVHHVKEDIDDLRDCIDKLQEQNRRRKLRLLEQYVVTAFIFSLTAAFVGMHPLSINNARLHQFELPIVYISAQVCNVFVQTMSSVRGLTGFLIYAIFAAVLGMLQFGYNTGVINAPQGVIEEFIKSAYLSRYGVEIAEGWEKIIFSIAVSIFAIGGMIGGFGGGFVANKFGRKRGLLLNNATGIVGAILMASSKAAQSYEMLIIGRMIIGFNCGLNTSLVPMYISEIAPLNLRGGLGTVNQLGVTVGILFSQILGIQEILGTESGWPLLLGLAICPAVLQLILFSFCPESPRYLLITANREEEARTAMKRLRASSQIEEDMEEMRVEDFLNNLYEFNWYVSSSKNVAQQSEAHMGMLELLKSRALLMPLGIGIVMQLSQQLSGINAVLYYSTELFIGAGLASESAKYATIGVGAIMVGMTLVSIPLMDRAGRRTLHLWGLGGMFIFSIFITISLLVMELIEWVRYVAVVATLTFVLFFAVGPGSIPWMITAELFSQGPRPAAMSIAVLVNWLANFLVGLFFLPLKAALHNYIFLPFSVLLAFFWIFTYKIVPETKNKTFDEISALFRRNDRVHPNVDYTPPSAPEDKQQSSLEEFATQNCILTSSGVGSSTLAVPAPSSTPAHTESTALLSDIRTIKINAS</sequence>
<dbReference type="EMBL" id="CAKKLH010000339">
    <property type="protein sequence ID" value="CAH0113410.1"/>
    <property type="molecule type" value="Genomic_DNA"/>
</dbReference>
<feature type="domain" description="Major facilitator superfamily (MFS) profile" evidence="8">
    <location>
        <begin position="553"/>
        <end position="1013"/>
    </location>
</feature>
<feature type="transmembrane region" description="Helical" evidence="7">
    <location>
        <begin position="896"/>
        <end position="914"/>
    </location>
</feature>
<evidence type="ECO:0000256" key="7">
    <source>
        <dbReference type="SAM" id="Phobius"/>
    </source>
</evidence>
<feature type="transmembrane region" description="Helical" evidence="7">
    <location>
        <begin position="601"/>
        <end position="623"/>
    </location>
</feature>
<gene>
    <name evidence="9" type="ORF">DGAL_LOCUS17306</name>
</gene>
<dbReference type="InterPro" id="IPR003663">
    <property type="entry name" value="Sugar/inositol_transpt"/>
</dbReference>
<evidence type="ECO:0000256" key="6">
    <source>
        <dbReference type="SAM" id="MobiDB-lite"/>
    </source>
</evidence>
<feature type="coiled-coil region" evidence="5">
    <location>
        <begin position="429"/>
        <end position="487"/>
    </location>
</feature>
<feature type="transmembrane region" description="Helical" evidence="7">
    <location>
        <begin position="660"/>
        <end position="682"/>
    </location>
</feature>
<dbReference type="SUPFAM" id="SSF103473">
    <property type="entry name" value="MFS general substrate transporter"/>
    <property type="match status" value="1"/>
</dbReference>
<dbReference type="InterPro" id="IPR045263">
    <property type="entry name" value="GLUT"/>
</dbReference>
<keyword evidence="5" id="KW-0175">Coiled coil</keyword>
<evidence type="ECO:0000256" key="5">
    <source>
        <dbReference type="SAM" id="Coils"/>
    </source>
</evidence>
<dbReference type="InterPro" id="IPR020846">
    <property type="entry name" value="MFS_dom"/>
</dbReference>
<dbReference type="OrthoDB" id="4540492at2759"/>
<evidence type="ECO:0000313" key="10">
    <source>
        <dbReference type="Proteomes" id="UP000789390"/>
    </source>
</evidence>
<dbReference type="Pfam" id="PF00083">
    <property type="entry name" value="Sugar_tr"/>
    <property type="match status" value="1"/>
</dbReference>
<keyword evidence="2 7" id="KW-0812">Transmembrane</keyword>
<feature type="transmembrane region" description="Helical" evidence="7">
    <location>
        <begin position="920"/>
        <end position="947"/>
    </location>
</feature>
<feature type="region of interest" description="Disordered" evidence="6">
    <location>
        <begin position="226"/>
        <end position="276"/>
    </location>
</feature>
<feature type="transmembrane region" description="Helical" evidence="7">
    <location>
        <begin position="724"/>
        <end position="744"/>
    </location>
</feature>
<feature type="compositionally biased region" description="Low complexity" evidence="6">
    <location>
        <begin position="10"/>
        <end position="24"/>
    </location>
</feature>
<dbReference type="GO" id="GO:0015149">
    <property type="term" value="F:hexose transmembrane transporter activity"/>
    <property type="evidence" value="ECO:0007669"/>
    <property type="project" value="TreeGrafter"/>
</dbReference>
<comment type="subcellular location">
    <subcellularLocation>
        <location evidence="1">Membrane</location>
        <topology evidence="1">Multi-pass membrane protein</topology>
    </subcellularLocation>
</comment>
<keyword evidence="3 7" id="KW-1133">Transmembrane helix</keyword>
<evidence type="ECO:0000313" key="9">
    <source>
        <dbReference type="EMBL" id="CAH0113410.1"/>
    </source>
</evidence>
<evidence type="ECO:0000256" key="4">
    <source>
        <dbReference type="ARBA" id="ARBA00023136"/>
    </source>
</evidence>
<feature type="transmembrane region" description="Helical" evidence="7">
    <location>
        <begin position="492"/>
        <end position="512"/>
    </location>
</feature>
<name>A0A8J2WP17_9CRUS</name>
<feature type="transmembrane region" description="Helical" evidence="7">
    <location>
        <begin position="986"/>
        <end position="1005"/>
    </location>
</feature>
<dbReference type="InterPro" id="IPR005829">
    <property type="entry name" value="Sugar_transporter_CS"/>
</dbReference>
<evidence type="ECO:0000256" key="2">
    <source>
        <dbReference type="ARBA" id="ARBA00022692"/>
    </source>
</evidence>
<dbReference type="InterPro" id="IPR005828">
    <property type="entry name" value="MFS_sugar_transport-like"/>
</dbReference>
<keyword evidence="10" id="KW-1185">Reference proteome</keyword>
<evidence type="ECO:0000256" key="1">
    <source>
        <dbReference type="ARBA" id="ARBA00004141"/>
    </source>
</evidence>
<feature type="compositionally biased region" description="Polar residues" evidence="6">
    <location>
        <begin position="84"/>
        <end position="133"/>
    </location>
</feature>
<evidence type="ECO:0000259" key="8">
    <source>
        <dbReference type="PROSITE" id="PS50850"/>
    </source>
</evidence>
<feature type="region of interest" description="Disordered" evidence="6">
    <location>
        <begin position="368"/>
        <end position="402"/>
    </location>
</feature>
<protein>
    <recommendedName>
        <fullName evidence="8">Major facilitator superfamily (MFS) profile domain-containing protein</fullName>
    </recommendedName>
</protein>
<dbReference type="PANTHER" id="PTHR23503:SF128">
    <property type="entry name" value="GLUCOSE TRANSPORTER TYPE 1"/>
    <property type="match status" value="1"/>
</dbReference>
<evidence type="ECO:0000256" key="3">
    <source>
        <dbReference type="ARBA" id="ARBA00022989"/>
    </source>
</evidence>
<proteinExistence type="predicted"/>
<feature type="region of interest" description="Disordered" evidence="6">
    <location>
        <begin position="1"/>
        <end position="24"/>
    </location>
</feature>
<dbReference type="PROSITE" id="PS50850">
    <property type="entry name" value="MFS"/>
    <property type="match status" value="1"/>
</dbReference>
<dbReference type="PROSITE" id="PS00217">
    <property type="entry name" value="SUGAR_TRANSPORT_2"/>
    <property type="match status" value="1"/>
</dbReference>
<dbReference type="NCBIfam" id="TIGR00879">
    <property type="entry name" value="SP"/>
    <property type="match status" value="1"/>
</dbReference>
<feature type="transmembrane region" description="Helical" evidence="7">
    <location>
        <begin position="822"/>
        <end position="845"/>
    </location>
</feature>
<accession>A0A8J2WP17</accession>
<feature type="transmembrane region" description="Helical" evidence="7">
    <location>
        <begin position="959"/>
        <end position="980"/>
    </location>
</feature>
<feature type="transmembrane region" description="Helical" evidence="7">
    <location>
        <begin position="694"/>
        <end position="712"/>
    </location>
</feature>
<feature type="transmembrane region" description="Helical" evidence="7">
    <location>
        <begin position="635"/>
        <end position="654"/>
    </location>
</feature>
<dbReference type="AlphaFoldDB" id="A0A8J2WP17"/>
<feature type="transmembrane region" description="Helical" evidence="7">
    <location>
        <begin position="865"/>
        <end position="884"/>
    </location>
</feature>
<feature type="region of interest" description="Disordered" evidence="6">
    <location>
        <begin position="83"/>
        <end position="152"/>
    </location>
</feature>
<dbReference type="InterPro" id="IPR036259">
    <property type="entry name" value="MFS_trans_sf"/>
</dbReference>
<dbReference type="FunFam" id="1.20.1250.20:FF:000029">
    <property type="entry name" value="solute carrier family 2, facilitated glucose transporter member 4"/>
    <property type="match status" value="1"/>
</dbReference>
<feature type="transmembrane region" description="Helical" evidence="7">
    <location>
        <begin position="549"/>
        <end position="566"/>
    </location>
</feature>
<dbReference type="Gene3D" id="1.20.1250.20">
    <property type="entry name" value="MFS general substrate transporter like domains"/>
    <property type="match status" value="1"/>
</dbReference>
<reference evidence="9" key="1">
    <citation type="submission" date="2021-11" db="EMBL/GenBank/DDBJ databases">
        <authorList>
            <person name="Schell T."/>
        </authorList>
    </citation>
    <scope>NUCLEOTIDE SEQUENCE</scope>
    <source>
        <strain evidence="9">M5</strain>
    </source>
</reference>
<dbReference type="GO" id="GO:0016020">
    <property type="term" value="C:membrane"/>
    <property type="evidence" value="ECO:0007669"/>
    <property type="project" value="UniProtKB-SubCell"/>
</dbReference>
<organism evidence="9 10">
    <name type="scientific">Daphnia galeata</name>
    <dbReference type="NCBI Taxonomy" id="27404"/>
    <lineage>
        <taxon>Eukaryota</taxon>
        <taxon>Metazoa</taxon>
        <taxon>Ecdysozoa</taxon>
        <taxon>Arthropoda</taxon>
        <taxon>Crustacea</taxon>
        <taxon>Branchiopoda</taxon>
        <taxon>Diplostraca</taxon>
        <taxon>Cladocera</taxon>
        <taxon>Anomopoda</taxon>
        <taxon>Daphniidae</taxon>
        <taxon>Daphnia</taxon>
    </lineage>
</organism>